<gene>
    <name evidence="2" type="ORF">EI97DRAFT_463919</name>
</gene>
<dbReference type="GeneID" id="54554565"/>
<dbReference type="AlphaFoldDB" id="A0A6A6JYY9"/>
<evidence type="ECO:0000313" key="3">
    <source>
        <dbReference type="Proteomes" id="UP000800097"/>
    </source>
</evidence>
<keyword evidence="3" id="KW-1185">Reference proteome</keyword>
<feature type="chain" id="PRO_5025535223" description="Secreted protein" evidence="1">
    <location>
        <begin position="26"/>
        <end position="240"/>
    </location>
</feature>
<dbReference type="EMBL" id="ML986484">
    <property type="protein sequence ID" value="KAF2281627.1"/>
    <property type="molecule type" value="Genomic_DNA"/>
</dbReference>
<reference evidence="2" key="1">
    <citation type="journal article" date="2020" name="Stud. Mycol.">
        <title>101 Dothideomycetes genomes: a test case for predicting lifestyles and emergence of pathogens.</title>
        <authorList>
            <person name="Haridas S."/>
            <person name="Albert R."/>
            <person name="Binder M."/>
            <person name="Bloem J."/>
            <person name="Labutti K."/>
            <person name="Salamov A."/>
            <person name="Andreopoulos B."/>
            <person name="Baker S."/>
            <person name="Barry K."/>
            <person name="Bills G."/>
            <person name="Bluhm B."/>
            <person name="Cannon C."/>
            <person name="Castanera R."/>
            <person name="Culley D."/>
            <person name="Daum C."/>
            <person name="Ezra D."/>
            <person name="Gonzalez J."/>
            <person name="Henrissat B."/>
            <person name="Kuo A."/>
            <person name="Liang C."/>
            <person name="Lipzen A."/>
            <person name="Lutzoni F."/>
            <person name="Magnuson J."/>
            <person name="Mondo S."/>
            <person name="Nolan M."/>
            <person name="Ohm R."/>
            <person name="Pangilinan J."/>
            <person name="Park H.-J."/>
            <person name="Ramirez L."/>
            <person name="Alfaro M."/>
            <person name="Sun H."/>
            <person name="Tritt A."/>
            <person name="Yoshinaga Y."/>
            <person name="Zwiers L.-H."/>
            <person name="Turgeon B."/>
            <person name="Goodwin S."/>
            <person name="Spatafora J."/>
            <person name="Crous P."/>
            <person name="Grigoriev I."/>
        </authorList>
    </citation>
    <scope>NUCLEOTIDE SEQUENCE</scope>
    <source>
        <strain evidence="2">CBS 379.55</strain>
    </source>
</reference>
<accession>A0A6A6JYY9</accession>
<evidence type="ECO:0000256" key="1">
    <source>
        <dbReference type="SAM" id="SignalP"/>
    </source>
</evidence>
<evidence type="ECO:0008006" key="4">
    <source>
        <dbReference type="Google" id="ProtNLM"/>
    </source>
</evidence>
<protein>
    <recommendedName>
        <fullName evidence="4">Secreted protein</fullName>
    </recommendedName>
</protein>
<feature type="signal peptide" evidence="1">
    <location>
        <begin position="1"/>
        <end position="25"/>
    </location>
</feature>
<proteinExistence type="predicted"/>
<keyword evidence="1" id="KW-0732">Signal</keyword>
<dbReference type="Proteomes" id="UP000800097">
    <property type="component" value="Unassembled WGS sequence"/>
</dbReference>
<dbReference type="RefSeq" id="XP_033659164.1">
    <property type="nucleotide sequence ID" value="XM_033801390.1"/>
</dbReference>
<name>A0A6A6JYY9_WESOR</name>
<sequence>MLALHQQQHTLLWLLWVWACPSALSSCCFLQMTLLHALRLPSSERALFVTGGRRFTWASPENWVLCLLIPRPVLLRTISSVLYLHGHAIVKKPSQGCFVADASVPPSTLEDPIDPPLSRASVVAVTGRVAMRQLSCFSTWLNAIEAITAITKPSSLAQTEALYVTQRTNSQDSLPVFIVTISRSPLLQVTLQSNGEIQDPVEHFTRPSLPGQLHIDYLDHAPFVLAAWPSDPNEYESRLT</sequence>
<evidence type="ECO:0000313" key="2">
    <source>
        <dbReference type="EMBL" id="KAF2281627.1"/>
    </source>
</evidence>
<organism evidence="2 3">
    <name type="scientific">Westerdykella ornata</name>
    <dbReference type="NCBI Taxonomy" id="318751"/>
    <lineage>
        <taxon>Eukaryota</taxon>
        <taxon>Fungi</taxon>
        <taxon>Dikarya</taxon>
        <taxon>Ascomycota</taxon>
        <taxon>Pezizomycotina</taxon>
        <taxon>Dothideomycetes</taxon>
        <taxon>Pleosporomycetidae</taxon>
        <taxon>Pleosporales</taxon>
        <taxon>Sporormiaceae</taxon>
        <taxon>Westerdykella</taxon>
    </lineage>
</organism>